<evidence type="ECO:0000313" key="3">
    <source>
        <dbReference type="EMBL" id="OHA86358.1"/>
    </source>
</evidence>
<name>A0A1G2SNT3_9BACT</name>
<organism evidence="3 4">
    <name type="scientific">Candidatus Yonathbacteria bacterium RIFOXYD1_FULL_52_36</name>
    <dbReference type="NCBI Taxonomy" id="1802730"/>
    <lineage>
        <taxon>Bacteria</taxon>
        <taxon>Candidatus Yonathiibacteriota</taxon>
    </lineage>
</organism>
<dbReference type="InterPro" id="IPR009097">
    <property type="entry name" value="Cyclic_Pdiesterase"/>
</dbReference>
<proteinExistence type="inferred from homology"/>
<dbReference type="InterPro" id="IPR004175">
    <property type="entry name" value="RNA_CPDase"/>
</dbReference>
<dbReference type="SUPFAM" id="SSF55144">
    <property type="entry name" value="LigT-like"/>
    <property type="match status" value="1"/>
</dbReference>
<feature type="short sequence motif" description="HXTX 2" evidence="2">
    <location>
        <begin position="125"/>
        <end position="128"/>
    </location>
</feature>
<dbReference type="Gene3D" id="3.90.1140.10">
    <property type="entry name" value="Cyclic phosphodiesterase"/>
    <property type="match status" value="1"/>
</dbReference>
<feature type="active site" description="Proton donor" evidence="2">
    <location>
        <position position="45"/>
    </location>
</feature>
<dbReference type="EC" id="3.1.4.58" evidence="2"/>
<dbReference type="AlphaFoldDB" id="A0A1G2SNT3"/>
<comment type="caution">
    <text evidence="3">The sequence shown here is derived from an EMBL/GenBank/DDBJ whole genome shotgun (WGS) entry which is preliminary data.</text>
</comment>
<protein>
    <recommendedName>
        <fullName evidence="2">RNA 2',3'-cyclic phosphodiesterase</fullName>
        <shortName evidence="2">RNA 2',3'-CPDase</shortName>
        <ecNumber evidence="2">3.1.4.58</ecNumber>
    </recommendedName>
</protein>
<dbReference type="Pfam" id="PF13563">
    <property type="entry name" value="2_5_RNA_ligase2"/>
    <property type="match status" value="1"/>
</dbReference>
<sequence>MNNTTQSKRVFAGIKLSDEIAEQCTKLQAEIGDLPARFIPPEDMHLTLLPPIMMTDDAYVIGRIREVLQSAKRFTLTLERLTYGPNMMHPTLLWIECAVVPEIVALKKALAYAFSDNDHLPFIPHITLARLKEEDTAMLARRPVERPLKLSMPVESIELFLSPNQGGVGYTVLESLPIPLHNMPG</sequence>
<evidence type="ECO:0000313" key="4">
    <source>
        <dbReference type="Proteomes" id="UP000178168"/>
    </source>
</evidence>
<evidence type="ECO:0000256" key="1">
    <source>
        <dbReference type="ARBA" id="ARBA00022801"/>
    </source>
</evidence>
<dbReference type="Proteomes" id="UP000178168">
    <property type="component" value="Unassembled WGS sequence"/>
</dbReference>
<dbReference type="EMBL" id="MHUZ01000002">
    <property type="protein sequence ID" value="OHA86358.1"/>
    <property type="molecule type" value="Genomic_DNA"/>
</dbReference>
<comment type="catalytic activity">
    <reaction evidence="2">
        <text>a 3'-end 2',3'-cyclophospho-ribonucleotide-RNA + H2O = a 3'-end 2'-phospho-ribonucleotide-RNA + H(+)</text>
        <dbReference type="Rhea" id="RHEA:11828"/>
        <dbReference type="Rhea" id="RHEA-COMP:10464"/>
        <dbReference type="Rhea" id="RHEA-COMP:17353"/>
        <dbReference type="ChEBI" id="CHEBI:15377"/>
        <dbReference type="ChEBI" id="CHEBI:15378"/>
        <dbReference type="ChEBI" id="CHEBI:83064"/>
        <dbReference type="ChEBI" id="CHEBI:173113"/>
        <dbReference type="EC" id="3.1.4.58"/>
    </reaction>
</comment>
<dbReference type="STRING" id="1802730.A2591_02565"/>
<dbReference type="GO" id="GO:0008664">
    <property type="term" value="F:RNA 2',3'-cyclic 3'-phosphodiesterase activity"/>
    <property type="evidence" value="ECO:0007669"/>
    <property type="project" value="UniProtKB-EC"/>
</dbReference>
<evidence type="ECO:0000256" key="2">
    <source>
        <dbReference type="HAMAP-Rule" id="MF_01940"/>
    </source>
</evidence>
<dbReference type="PANTHER" id="PTHR35561">
    <property type="entry name" value="RNA 2',3'-CYCLIC PHOSPHODIESTERASE"/>
    <property type="match status" value="1"/>
</dbReference>
<dbReference type="GO" id="GO:0004113">
    <property type="term" value="F:2',3'-cyclic-nucleotide 3'-phosphodiesterase activity"/>
    <property type="evidence" value="ECO:0007669"/>
    <property type="project" value="InterPro"/>
</dbReference>
<reference evidence="3 4" key="1">
    <citation type="journal article" date="2016" name="Nat. Commun.">
        <title>Thousands of microbial genomes shed light on interconnected biogeochemical processes in an aquifer system.</title>
        <authorList>
            <person name="Anantharaman K."/>
            <person name="Brown C.T."/>
            <person name="Hug L.A."/>
            <person name="Sharon I."/>
            <person name="Castelle C.J."/>
            <person name="Probst A.J."/>
            <person name="Thomas B.C."/>
            <person name="Singh A."/>
            <person name="Wilkins M.J."/>
            <person name="Karaoz U."/>
            <person name="Brodie E.L."/>
            <person name="Williams K.H."/>
            <person name="Hubbard S.S."/>
            <person name="Banfield J.F."/>
        </authorList>
    </citation>
    <scope>NUCLEOTIDE SEQUENCE [LARGE SCALE GENOMIC DNA]</scope>
</reference>
<dbReference type="HAMAP" id="MF_01940">
    <property type="entry name" value="RNA_CPDase"/>
    <property type="match status" value="1"/>
</dbReference>
<feature type="short sequence motif" description="HXTX 1" evidence="2">
    <location>
        <begin position="45"/>
        <end position="48"/>
    </location>
</feature>
<dbReference type="PANTHER" id="PTHR35561:SF1">
    <property type="entry name" value="RNA 2',3'-CYCLIC PHOSPHODIESTERASE"/>
    <property type="match status" value="1"/>
</dbReference>
<gene>
    <name evidence="3" type="ORF">A2591_02565</name>
</gene>
<accession>A0A1G2SNT3</accession>
<comment type="similarity">
    <text evidence="2">Belongs to the 2H phosphoesterase superfamily. ThpR family.</text>
</comment>
<comment type="function">
    <text evidence="2">Hydrolyzes RNA 2',3'-cyclic phosphodiester to an RNA 2'-phosphomonoester.</text>
</comment>
<feature type="active site" description="Proton acceptor" evidence="2">
    <location>
        <position position="125"/>
    </location>
</feature>
<keyword evidence="1 2" id="KW-0378">Hydrolase</keyword>